<dbReference type="Proteomes" id="UP000321820">
    <property type="component" value="Chromosome"/>
</dbReference>
<accession>A0A5B9EG82</accession>
<dbReference type="RefSeq" id="WP_147649425.1">
    <property type="nucleotide sequence ID" value="NZ_CP042806.1"/>
</dbReference>
<sequence length="64" mass="6990">MDLSAGGSGRMTIALVVLLGLAAAAWGTMEPGKYRSLTMILLGFFAVRILLGRMKYRQDVKKLM</sequence>
<dbReference type="KEGG" id="talb:FTW19_20530"/>
<protein>
    <submittedName>
        <fullName evidence="2">Uncharacterized protein</fullName>
    </submittedName>
</protein>
<keyword evidence="1" id="KW-1133">Transmembrane helix</keyword>
<evidence type="ECO:0000256" key="1">
    <source>
        <dbReference type="SAM" id="Phobius"/>
    </source>
</evidence>
<organism evidence="2 3">
    <name type="scientific">Terriglobus albidus</name>
    <dbReference type="NCBI Taxonomy" id="1592106"/>
    <lineage>
        <taxon>Bacteria</taxon>
        <taxon>Pseudomonadati</taxon>
        <taxon>Acidobacteriota</taxon>
        <taxon>Terriglobia</taxon>
        <taxon>Terriglobales</taxon>
        <taxon>Acidobacteriaceae</taxon>
        <taxon>Terriglobus</taxon>
    </lineage>
</organism>
<evidence type="ECO:0000313" key="2">
    <source>
        <dbReference type="EMBL" id="QEE30155.1"/>
    </source>
</evidence>
<evidence type="ECO:0000313" key="3">
    <source>
        <dbReference type="Proteomes" id="UP000321820"/>
    </source>
</evidence>
<dbReference type="AlphaFoldDB" id="A0A5B9EG82"/>
<name>A0A5B9EG82_9BACT</name>
<dbReference type="OrthoDB" id="122923at2"/>
<keyword evidence="1" id="KW-0472">Membrane</keyword>
<feature type="transmembrane region" description="Helical" evidence="1">
    <location>
        <begin position="34"/>
        <end position="51"/>
    </location>
</feature>
<gene>
    <name evidence="2" type="ORF">FTW19_20530</name>
</gene>
<reference evidence="2 3" key="1">
    <citation type="submission" date="2019-08" db="EMBL/GenBank/DDBJ databases">
        <title>Complete genome sequence of Terriglobus albidus strain ORNL.</title>
        <authorList>
            <person name="Podar M."/>
        </authorList>
    </citation>
    <scope>NUCLEOTIDE SEQUENCE [LARGE SCALE GENOMIC DNA]</scope>
    <source>
        <strain evidence="2 3">ORNL</strain>
    </source>
</reference>
<keyword evidence="3" id="KW-1185">Reference proteome</keyword>
<keyword evidence="1" id="KW-0812">Transmembrane</keyword>
<dbReference type="EMBL" id="CP042806">
    <property type="protein sequence ID" value="QEE30155.1"/>
    <property type="molecule type" value="Genomic_DNA"/>
</dbReference>
<proteinExistence type="predicted"/>